<dbReference type="EMBL" id="JACHMC010000001">
    <property type="protein sequence ID" value="MBB4883342.1"/>
    <property type="molecule type" value="Genomic_DNA"/>
</dbReference>
<dbReference type="CDD" id="cd24119">
    <property type="entry name" value="ASKHA_NBD_MtPPX2-like"/>
    <property type="match status" value="1"/>
</dbReference>
<accession>A0A4Y8WW90</accession>
<dbReference type="AlphaFoldDB" id="A0A4Y8WW90"/>
<proteinExistence type="predicted"/>
<dbReference type="InterPro" id="IPR007511">
    <property type="entry name" value="DUF501"/>
</dbReference>
<keyword evidence="3" id="KW-1185">Reference proteome</keyword>
<dbReference type="Proteomes" id="UP000560081">
    <property type="component" value="Unassembled WGS sequence"/>
</dbReference>
<evidence type="ECO:0000259" key="1">
    <source>
        <dbReference type="Pfam" id="PF02541"/>
    </source>
</evidence>
<dbReference type="PANTHER" id="PTHR30005">
    <property type="entry name" value="EXOPOLYPHOSPHATASE"/>
    <property type="match status" value="1"/>
</dbReference>
<evidence type="ECO:0000313" key="3">
    <source>
        <dbReference type="Proteomes" id="UP000560081"/>
    </source>
</evidence>
<keyword evidence="2" id="KW-0378">Hydrolase</keyword>
<reference evidence="2 3" key="1">
    <citation type="submission" date="2020-08" db="EMBL/GenBank/DDBJ databases">
        <title>Sequencing the genomes of 1000 actinobacteria strains.</title>
        <authorList>
            <person name="Klenk H.-P."/>
        </authorList>
    </citation>
    <scope>NUCLEOTIDE SEQUENCE [LARGE SCALE GENOMIC DNA]</scope>
    <source>
        <strain evidence="2 3">DSM 19079</strain>
    </source>
</reference>
<dbReference type="EC" id="3.6.1.11" evidence="2"/>
<name>A0A4Y8WW90_9MICC</name>
<dbReference type="EC" id="3.6.1.40" evidence="2"/>
<dbReference type="InterPro" id="IPR003695">
    <property type="entry name" value="Ppx_GppA_N"/>
</dbReference>
<comment type="caution">
    <text evidence="2">The sequence shown here is derived from an EMBL/GenBank/DDBJ whole genome shotgun (WGS) entry which is preliminary data.</text>
</comment>
<protein>
    <submittedName>
        <fullName evidence="2">Exopolyphosphatase/guanosine-5'-triphosphate, 3'-diphosphate pyrophosphatase</fullName>
        <ecNumber evidence="2">3.6.1.11</ecNumber>
        <ecNumber evidence="2">3.6.1.40</ecNumber>
    </submittedName>
</protein>
<dbReference type="InterPro" id="IPR043129">
    <property type="entry name" value="ATPase_NBD"/>
</dbReference>
<evidence type="ECO:0000313" key="2">
    <source>
        <dbReference type="EMBL" id="MBB4883342.1"/>
    </source>
</evidence>
<dbReference type="Pfam" id="PF04417">
    <property type="entry name" value="DUF501"/>
    <property type="match status" value="1"/>
</dbReference>
<dbReference type="Gene3D" id="3.30.420.150">
    <property type="entry name" value="Exopolyphosphatase. Domain 2"/>
    <property type="match status" value="1"/>
</dbReference>
<dbReference type="PANTHER" id="PTHR30005:SF13">
    <property type="entry name" value="EXOPOLYPHOSPHATASE 2"/>
    <property type="match status" value="1"/>
</dbReference>
<gene>
    <name evidence="2" type="ORF">BJ976_001693</name>
</gene>
<dbReference type="Pfam" id="PF02541">
    <property type="entry name" value="Ppx-GppA"/>
    <property type="match status" value="1"/>
</dbReference>
<dbReference type="Gene3D" id="3.30.420.40">
    <property type="match status" value="1"/>
</dbReference>
<organism evidence="2 3">
    <name type="scientific">Micrococcus flavus</name>
    <dbReference type="NCBI Taxonomy" id="384602"/>
    <lineage>
        <taxon>Bacteria</taxon>
        <taxon>Bacillati</taxon>
        <taxon>Actinomycetota</taxon>
        <taxon>Actinomycetes</taxon>
        <taxon>Micrococcales</taxon>
        <taxon>Micrococcaceae</taxon>
        <taxon>Micrococcus</taxon>
    </lineage>
</organism>
<sequence>MTENPRTVTEQDLDTLSRQLGRPVRDVVEIGARCVCGNPLVATTAPRLSNGIPFPTTFYLTHPVLTSAVSRLEAAGVMAEMNERLAQDDDLAAAHRAAHEAYLAERERVGREAGTGEVPEIAHVSAGGLPERVKCLHALVGHALAAGPGVDPLGDEALAAVREWWTPEACACAGAWDESAPVPSKDLSRHVRHLARVEALERVTVAAVDCGTNSIRLLIARPAGAEDADGPAPDAPLEDVVREMRVVRLGEGVDATGAFSAAALERTFAAVDEYAHLVKRHHAGTVRFVATSASRDVSNREAFVAGVSERLGVAPEVVSGVEEARLSFAGAVSAVDVTALGAEDLVLVVDLGGGSTEFVVGTPDGRVADAVSMDMGCVRYTERFALSDPPAEDELAAARASVSAVLDDVAARLPLERVRAVVGVAGTVTTVTAEALGLAEYDPAVLHGAELSVAEVRAAADRLVSATRQERAARGFMHPGRVDVIGAGALIWAQIVERVAQASGTGRVVTSEHDILDGIARSLRR</sequence>
<dbReference type="RefSeq" id="WP_135030944.1">
    <property type="nucleotide sequence ID" value="NZ_BMLA01000002.1"/>
</dbReference>
<dbReference type="GO" id="GO:0008894">
    <property type="term" value="F:guanosine-5'-triphosphate,3'-diphosphate diphosphatase activity"/>
    <property type="evidence" value="ECO:0007669"/>
    <property type="project" value="UniProtKB-EC"/>
</dbReference>
<dbReference type="OrthoDB" id="9793035at2"/>
<feature type="domain" description="Ppx/GppA phosphatase N-terminal" evidence="1">
    <location>
        <begin position="237"/>
        <end position="520"/>
    </location>
</feature>
<dbReference type="GO" id="GO:0004309">
    <property type="term" value="F:exopolyphosphatase activity"/>
    <property type="evidence" value="ECO:0007669"/>
    <property type="project" value="UniProtKB-EC"/>
</dbReference>
<dbReference type="SUPFAM" id="SSF53067">
    <property type="entry name" value="Actin-like ATPase domain"/>
    <property type="match status" value="2"/>
</dbReference>
<dbReference type="InterPro" id="IPR050273">
    <property type="entry name" value="GppA/Ppx_hydrolase"/>
</dbReference>